<name>A0ABV1N8L6_9GAMM</name>
<comment type="caution">
    <text evidence="2">The sequence shown here is derived from an EMBL/GenBank/DDBJ whole genome shotgun (WGS) entry which is preliminary data.</text>
</comment>
<dbReference type="Proteomes" id="UP001472978">
    <property type="component" value="Unassembled WGS sequence"/>
</dbReference>
<accession>A0ABV1N8L6</accession>
<evidence type="ECO:0000256" key="1">
    <source>
        <dbReference type="SAM" id="MobiDB-lite"/>
    </source>
</evidence>
<gene>
    <name evidence="2" type="ORF">ABE957_15535</name>
</gene>
<reference evidence="2 3" key="1">
    <citation type="submission" date="2024-05" db="EMBL/GenBank/DDBJ databases">
        <title>Halomonas sp. CS7 16S ribosomal RNA gene Genome sequencing and assembly.</title>
        <authorList>
            <person name="Yook S."/>
        </authorList>
    </citation>
    <scope>NUCLEOTIDE SEQUENCE [LARGE SCALE GENOMIC DNA]</scope>
    <source>
        <strain evidence="2 3">CS7</strain>
    </source>
</reference>
<proteinExistence type="predicted"/>
<dbReference type="RefSeq" id="WP_349759577.1">
    <property type="nucleotide sequence ID" value="NZ_JBEGCI010000016.1"/>
</dbReference>
<feature type="compositionally biased region" description="Basic and acidic residues" evidence="1">
    <location>
        <begin position="100"/>
        <end position="109"/>
    </location>
</feature>
<feature type="region of interest" description="Disordered" evidence="1">
    <location>
        <begin position="77"/>
        <end position="118"/>
    </location>
</feature>
<evidence type="ECO:0000313" key="3">
    <source>
        <dbReference type="Proteomes" id="UP001472978"/>
    </source>
</evidence>
<protein>
    <submittedName>
        <fullName evidence="2">Uncharacterized protein</fullName>
    </submittedName>
</protein>
<keyword evidence="3" id="KW-1185">Reference proteome</keyword>
<organism evidence="2 3">
    <name type="scientific">Halomonas pelophila</name>
    <dbReference type="NCBI Taxonomy" id="3151122"/>
    <lineage>
        <taxon>Bacteria</taxon>
        <taxon>Pseudomonadati</taxon>
        <taxon>Pseudomonadota</taxon>
        <taxon>Gammaproteobacteria</taxon>
        <taxon>Oceanospirillales</taxon>
        <taxon>Halomonadaceae</taxon>
        <taxon>Halomonas</taxon>
    </lineage>
</organism>
<sequence length="127" mass="13566">MAGLVHLPQHVLGVGGGGKADDYRQGLAVLLPLMAPQSVGVGVIGIGQRDVTEQEAQEHEFFEDGYEGVSSGMVCLRPAAPRRPMPCRSPRFSRVSTKPKNGENHQHDDDGADDPDDVVHEILLCGA</sequence>
<evidence type="ECO:0000313" key="2">
    <source>
        <dbReference type="EMBL" id="MEQ6890084.1"/>
    </source>
</evidence>
<dbReference type="EMBL" id="JBEGCI010000016">
    <property type="protein sequence ID" value="MEQ6890084.1"/>
    <property type="molecule type" value="Genomic_DNA"/>
</dbReference>